<sequence>MERFLTKNRKGGGKLEKKEDLLNAFKNLDEKDQLKALLRLHDITYSDIAERLTVKKGEREGQKGVSLVTVQKAFQSKTNLESDRWKEIVKVATKLIEERQNDQNKA</sequence>
<dbReference type="EMBL" id="AMAH01000045">
    <property type="protein sequence ID" value="EJX54978.1"/>
    <property type="molecule type" value="Genomic_DNA"/>
</dbReference>
<evidence type="ECO:0000313" key="1">
    <source>
        <dbReference type="EMBL" id="EJX54978.1"/>
    </source>
</evidence>
<dbReference type="Proteomes" id="UP000006402">
    <property type="component" value="Unassembled WGS sequence"/>
</dbReference>
<dbReference type="AlphaFoldDB" id="A0AAV3GYT0"/>
<gene>
    <name evidence="1" type="ORF">HMPREF1378_00565</name>
</gene>
<name>A0AAV3GYT0_ENTFC</name>
<accession>A0AAV3GYT0</accession>
<comment type="caution">
    <text evidence="1">The sequence shown here is derived from an EMBL/GenBank/DDBJ whole genome shotgun (WGS) entry which is preliminary data.</text>
</comment>
<protein>
    <submittedName>
        <fullName evidence="1">Uncharacterized protein</fullName>
    </submittedName>
</protein>
<evidence type="ECO:0000313" key="2">
    <source>
        <dbReference type="Proteomes" id="UP000006402"/>
    </source>
</evidence>
<proteinExistence type="predicted"/>
<organism evidence="1 2">
    <name type="scientific">Enterococcus faecium R496</name>
    <dbReference type="NCBI Taxonomy" id="1134836"/>
    <lineage>
        <taxon>Bacteria</taxon>
        <taxon>Bacillati</taxon>
        <taxon>Bacillota</taxon>
        <taxon>Bacilli</taxon>
        <taxon>Lactobacillales</taxon>
        <taxon>Enterococcaceae</taxon>
        <taxon>Enterococcus</taxon>
    </lineage>
</organism>
<reference evidence="1 2" key="1">
    <citation type="submission" date="2012-04" db="EMBL/GenBank/DDBJ databases">
        <authorList>
            <person name="Weinstock G."/>
            <person name="Sodergren E."/>
            <person name="Lobos E.A."/>
            <person name="Fulton L."/>
            <person name="Fulton R."/>
            <person name="Courtney L."/>
            <person name="Fronick C."/>
            <person name="O'Laughlin M."/>
            <person name="Godfrey J."/>
            <person name="Wilson R.M."/>
            <person name="Miner T."/>
            <person name="Farmer C."/>
            <person name="Delehaunty K."/>
            <person name="Cordes M."/>
            <person name="Minx P."/>
            <person name="Tomlinson C."/>
            <person name="Chen J."/>
            <person name="Wollam A."/>
            <person name="Pepin K.H."/>
            <person name="Bhonagiri V."/>
            <person name="Zhang X."/>
            <person name="Suruliraj S."/>
            <person name="Warren W."/>
            <person name="Mitreva M."/>
            <person name="Mardis E.R."/>
            <person name="Wilson R.K."/>
        </authorList>
    </citation>
    <scope>NUCLEOTIDE SEQUENCE [LARGE SCALE GENOMIC DNA]</scope>
    <source>
        <strain evidence="1 2">R496</strain>
    </source>
</reference>